<feature type="domain" description="2Fe-2S ferredoxin-type" evidence="6">
    <location>
        <begin position="3"/>
        <end position="79"/>
    </location>
</feature>
<evidence type="ECO:0000259" key="6">
    <source>
        <dbReference type="PROSITE" id="PS51085"/>
    </source>
</evidence>
<dbReference type="PROSITE" id="PS00197">
    <property type="entry name" value="2FE2S_FER_1"/>
    <property type="match status" value="1"/>
</dbReference>
<dbReference type="GO" id="GO:0046872">
    <property type="term" value="F:metal ion binding"/>
    <property type="evidence" value="ECO:0007669"/>
    <property type="project" value="UniProtKB-KW"/>
</dbReference>
<evidence type="ECO:0000256" key="3">
    <source>
        <dbReference type="ARBA" id="ARBA00023002"/>
    </source>
</evidence>
<dbReference type="AlphaFoldDB" id="A0A841R8I6"/>
<keyword evidence="1" id="KW-0001">2Fe-2S</keyword>
<evidence type="ECO:0000256" key="5">
    <source>
        <dbReference type="ARBA" id="ARBA00023014"/>
    </source>
</evidence>
<dbReference type="EMBL" id="JACHGJ010000002">
    <property type="protein sequence ID" value="MBB6479497.1"/>
    <property type="molecule type" value="Genomic_DNA"/>
</dbReference>
<dbReference type="EC" id="1.2.7.4" evidence="7"/>
<evidence type="ECO:0000256" key="4">
    <source>
        <dbReference type="ARBA" id="ARBA00023004"/>
    </source>
</evidence>
<protein>
    <submittedName>
        <fullName evidence="7">Carbon-monoxide dehydrogenase small subunit</fullName>
        <ecNumber evidence="7">1.2.7.4</ecNumber>
    </submittedName>
</protein>
<dbReference type="Gene3D" id="1.10.150.120">
    <property type="entry name" value="[2Fe-2S]-binding domain"/>
    <property type="match status" value="1"/>
</dbReference>
<dbReference type="Proteomes" id="UP000587760">
    <property type="component" value="Unassembled WGS sequence"/>
</dbReference>
<dbReference type="InterPro" id="IPR006058">
    <property type="entry name" value="2Fe2S_fd_BS"/>
</dbReference>
<dbReference type="InterPro" id="IPR002888">
    <property type="entry name" value="2Fe-2S-bd"/>
</dbReference>
<dbReference type="PANTHER" id="PTHR44379:SF8">
    <property type="entry name" value="XANTHINE DEHYDROGENASE IRON-SULFUR-BINDING SUBUNIT XDHC-RELATED"/>
    <property type="match status" value="1"/>
</dbReference>
<dbReference type="SUPFAM" id="SSF54292">
    <property type="entry name" value="2Fe-2S ferredoxin-like"/>
    <property type="match status" value="1"/>
</dbReference>
<dbReference type="GO" id="GO:0051537">
    <property type="term" value="F:2 iron, 2 sulfur cluster binding"/>
    <property type="evidence" value="ECO:0007669"/>
    <property type="project" value="UniProtKB-KW"/>
</dbReference>
<keyword evidence="2" id="KW-0479">Metal-binding</keyword>
<comment type="caution">
    <text evidence="7">The sequence shown here is derived from an EMBL/GenBank/DDBJ whole genome shotgun (WGS) entry which is preliminary data.</text>
</comment>
<dbReference type="SUPFAM" id="SSF47741">
    <property type="entry name" value="CO dehydrogenase ISP C-domain like"/>
    <property type="match status" value="1"/>
</dbReference>
<keyword evidence="5" id="KW-0411">Iron-sulfur</keyword>
<sequence length="156" mass="16622">MKKKIDFVLNGAKVSMEIDPLKRLLDVLREDCALTSVKEGCGEGECGACSVLLDGEIVNSCLIPVGTIEGAAVETVEGIRESENGKRIIDAFAEEGAVQCGFCTPGMMVGAEWILRKYEDPTSDEIRTALSGNLCRCTGYDMIISAVKAAAKGGRK</sequence>
<dbReference type="InterPro" id="IPR036884">
    <property type="entry name" value="2Fe-2S-bd_dom_sf"/>
</dbReference>
<dbReference type="InterPro" id="IPR012675">
    <property type="entry name" value="Beta-grasp_dom_sf"/>
</dbReference>
<dbReference type="InterPro" id="IPR036010">
    <property type="entry name" value="2Fe-2S_ferredoxin-like_sf"/>
</dbReference>
<gene>
    <name evidence="7" type="ORF">HNR50_001155</name>
</gene>
<name>A0A841R8I6_9SPIO</name>
<dbReference type="CDD" id="cd00207">
    <property type="entry name" value="fer2"/>
    <property type="match status" value="1"/>
</dbReference>
<dbReference type="InterPro" id="IPR051452">
    <property type="entry name" value="Diverse_Oxidoreductases"/>
</dbReference>
<evidence type="ECO:0000313" key="8">
    <source>
        <dbReference type="Proteomes" id="UP000587760"/>
    </source>
</evidence>
<dbReference type="InterPro" id="IPR001041">
    <property type="entry name" value="2Fe-2S_ferredoxin-type"/>
</dbReference>
<accession>A0A841R8I6</accession>
<dbReference type="Pfam" id="PF01799">
    <property type="entry name" value="Fer2_2"/>
    <property type="match status" value="1"/>
</dbReference>
<dbReference type="GO" id="GO:0043885">
    <property type="term" value="F:anaerobic carbon-monoxide dehydrogenase activity"/>
    <property type="evidence" value="ECO:0007669"/>
    <property type="project" value="UniProtKB-EC"/>
</dbReference>
<dbReference type="Pfam" id="PF00111">
    <property type="entry name" value="Fer2"/>
    <property type="match status" value="1"/>
</dbReference>
<evidence type="ECO:0000256" key="2">
    <source>
        <dbReference type="ARBA" id="ARBA00022723"/>
    </source>
</evidence>
<dbReference type="PROSITE" id="PS51085">
    <property type="entry name" value="2FE2S_FER_2"/>
    <property type="match status" value="1"/>
</dbReference>
<dbReference type="PANTHER" id="PTHR44379">
    <property type="entry name" value="OXIDOREDUCTASE WITH IRON-SULFUR SUBUNIT"/>
    <property type="match status" value="1"/>
</dbReference>
<reference evidence="7 8" key="1">
    <citation type="submission" date="2020-08" db="EMBL/GenBank/DDBJ databases">
        <title>Genomic Encyclopedia of Type Strains, Phase IV (KMG-IV): sequencing the most valuable type-strain genomes for metagenomic binning, comparative biology and taxonomic classification.</title>
        <authorList>
            <person name="Goeker M."/>
        </authorList>
    </citation>
    <scope>NUCLEOTIDE SEQUENCE [LARGE SCALE GENOMIC DNA]</scope>
    <source>
        <strain evidence="7 8">DSM 2461</strain>
    </source>
</reference>
<keyword evidence="8" id="KW-1185">Reference proteome</keyword>
<evidence type="ECO:0000256" key="1">
    <source>
        <dbReference type="ARBA" id="ARBA00022714"/>
    </source>
</evidence>
<keyword evidence="4" id="KW-0408">Iron</keyword>
<keyword evidence="3 7" id="KW-0560">Oxidoreductase</keyword>
<evidence type="ECO:0000313" key="7">
    <source>
        <dbReference type="EMBL" id="MBB6479497.1"/>
    </source>
</evidence>
<proteinExistence type="predicted"/>
<dbReference type="Gene3D" id="3.10.20.30">
    <property type="match status" value="1"/>
</dbReference>
<dbReference type="RefSeq" id="WP_184744778.1">
    <property type="nucleotide sequence ID" value="NZ_JACHGJ010000002.1"/>
</dbReference>
<organism evidence="7 8">
    <name type="scientific">Spirochaeta isovalerica</name>
    <dbReference type="NCBI Taxonomy" id="150"/>
    <lineage>
        <taxon>Bacteria</taxon>
        <taxon>Pseudomonadati</taxon>
        <taxon>Spirochaetota</taxon>
        <taxon>Spirochaetia</taxon>
        <taxon>Spirochaetales</taxon>
        <taxon>Spirochaetaceae</taxon>
        <taxon>Spirochaeta</taxon>
    </lineage>
</organism>